<dbReference type="EMBL" id="MCFN01000893">
    <property type="protein sequence ID" value="OXB54555.1"/>
    <property type="molecule type" value="Genomic_DNA"/>
</dbReference>
<reference evidence="3 4" key="1">
    <citation type="submission" date="2016-07" db="EMBL/GenBank/DDBJ databases">
        <title>Disparate Historic Effective Population Sizes Predicted by Modern Levels of Genome Diversity for the Scaled Quail (Callipepla squamata) and the Northern Bobwhite (Colinus virginianus): Inferences from First and Second Generation Draft Genome Assemblies for Sympatric New World Quail.</title>
        <authorList>
            <person name="Oldeschulte D.L."/>
            <person name="Halley Y.A."/>
            <person name="Bhattarai E.K."/>
            <person name="Brashear W.A."/>
            <person name="Hill J."/>
            <person name="Metz R.P."/>
            <person name="Johnson C.D."/>
            <person name="Rollins D."/>
            <person name="Peterson M.J."/>
            <person name="Bickhart D.M."/>
            <person name="Decker J.E."/>
            <person name="Seabury C.M."/>
        </authorList>
    </citation>
    <scope>NUCLEOTIDE SEQUENCE [LARGE SCALE GENOMIC DNA]</scope>
    <source>
        <strain evidence="3 4">Texas</strain>
        <tissue evidence="3">Leg muscle</tissue>
    </source>
</reference>
<sequence>MGVCSSLQPRARSPPQSLHCSGELEDGTRGHDCSGDSSEDSECFVSAVEVLEPSGAGGCPEEAPSPAGPWELPPHSPSAAEELPALLRDCTLQCSPSHSLELPCSLAGVAGGDVTSQGLQPPQFCHITPRTKSRLQASAARLSASSSSSSSLFDASLEKPRRPPRVRAPRGVLRDPATTPGHRITLSGKDVFSGDEESTGSSDDTQILPRTPSKPSSPQGTSSSSPTVLLAPGDHGCAQNPLSHAQGSLSPTVLLSPGGPSDPQDSPSDAQGSPSSTVLPAPGDAANLQDSPSHIRGSTSATNPGLPEPGTPPLPRSRRGRIPHRPMEAEGQLPPQGPGAEATSSGDRDQVWSLWMLSDEALLRRLRALGHDPGPITVLTRRVYLRRLEELSRSPAGHSPELADALRSGRIPDCTEDEMALVQQFDRPDRSRHWREGLLKASFNYLLLDPRTTRDLPLRCHRLSPVECFKTFVDAVFYVGKGTRARPYHHLAEAVTLHRMGTRKGCPKVRRILEIWESGLGVISLHCFQSSVPAEAYTREGCLLEALGLRAVTNQRKGNCYGVVASWDPARRRRMGVHMLHRAMRIFLAEGERQLRPADIQAGR</sequence>
<dbReference type="GO" id="GO:0005737">
    <property type="term" value="C:cytoplasm"/>
    <property type="evidence" value="ECO:0007669"/>
    <property type="project" value="TreeGrafter"/>
</dbReference>
<feature type="compositionally biased region" description="Low complexity" evidence="1">
    <location>
        <begin position="256"/>
        <end position="276"/>
    </location>
</feature>
<dbReference type="PROSITE" id="PS50954">
    <property type="entry name" value="LEM"/>
    <property type="match status" value="1"/>
</dbReference>
<dbReference type="GO" id="GO:0005654">
    <property type="term" value="C:nucleoplasm"/>
    <property type="evidence" value="ECO:0007669"/>
    <property type="project" value="TreeGrafter"/>
</dbReference>
<dbReference type="PANTHER" id="PTHR46427:SF1">
    <property type="entry name" value="ANKYRIN REPEAT AND LEM DOMAIN-CONTAINING PROTEIN 1"/>
    <property type="match status" value="1"/>
</dbReference>
<accession>A0A226MGZ8</accession>
<dbReference type="InterPro" id="IPR003887">
    <property type="entry name" value="LEM_dom"/>
</dbReference>
<gene>
    <name evidence="3" type="ORF">ASZ78_003964</name>
</gene>
<feature type="domain" description="LEM" evidence="2">
    <location>
        <begin position="351"/>
        <end position="395"/>
    </location>
</feature>
<keyword evidence="4" id="KW-1185">Reference proteome</keyword>
<dbReference type="Pfam" id="PF22945">
    <property type="entry name" value="LEM-3_GIY-YIG"/>
    <property type="match status" value="1"/>
</dbReference>
<feature type="compositionally biased region" description="Polar residues" evidence="1">
    <location>
        <begin position="288"/>
        <end position="303"/>
    </location>
</feature>
<dbReference type="InterPro" id="IPR034998">
    <property type="entry name" value="ANKLE1"/>
</dbReference>
<protein>
    <recommendedName>
        <fullName evidence="2">LEM domain-containing protein</fullName>
    </recommendedName>
</protein>
<proteinExistence type="predicted"/>
<dbReference type="PANTHER" id="PTHR46427">
    <property type="entry name" value="ANKYRIN REPEAT AND LEM DOMAIN-CONTAINING PROTEIN 1"/>
    <property type="match status" value="1"/>
</dbReference>
<dbReference type="Pfam" id="PF03020">
    <property type="entry name" value="LEM"/>
    <property type="match status" value="1"/>
</dbReference>
<feature type="compositionally biased region" description="Polar residues" evidence="1">
    <location>
        <begin position="1"/>
        <end position="19"/>
    </location>
</feature>
<dbReference type="Gene3D" id="1.10.720.40">
    <property type="match status" value="1"/>
</dbReference>
<dbReference type="CDD" id="cd10454">
    <property type="entry name" value="GIY-YIG_COG3680_Meta"/>
    <property type="match status" value="1"/>
</dbReference>
<dbReference type="OrthoDB" id="1601181at2759"/>
<evidence type="ECO:0000259" key="2">
    <source>
        <dbReference type="PROSITE" id="PS50954"/>
    </source>
</evidence>
<dbReference type="STRING" id="9009.A0A226MGZ8"/>
<dbReference type="Proteomes" id="UP000198323">
    <property type="component" value="Unassembled WGS sequence"/>
</dbReference>
<feature type="region of interest" description="Disordered" evidence="1">
    <location>
        <begin position="136"/>
        <end position="347"/>
    </location>
</feature>
<evidence type="ECO:0000256" key="1">
    <source>
        <dbReference type="SAM" id="MobiDB-lite"/>
    </source>
</evidence>
<comment type="caution">
    <text evidence="3">The sequence shown here is derived from an EMBL/GenBank/DDBJ whole genome shotgun (WGS) entry which is preliminary data.</text>
</comment>
<evidence type="ECO:0000313" key="3">
    <source>
        <dbReference type="EMBL" id="OXB54555.1"/>
    </source>
</evidence>
<feature type="compositionally biased region" description="Polar residues" evidence="1">
    <location>
        <begin position="240"/>
        <end position="253"/>
    </location>
</feature>
<organism evidence="3 4">
    <name type="scientific">Callipepla squamata</name>
    <name type="common">Scaled quail</name>
    <dbReference type="NCBI Taxonomy" id="9009"/>
    <lineage>
        <taxon>Eukaryota</taxon>
        <taxon>Metazoa</taxon>
        <taxon>Chordata</taxon>
        <taxon>Craniata</taxon>
        <taxon>Vertebrata</taxon>
        <taxon>Euteleostomi</taxon>
        <taxon>Archelosauria</taxon>
        <taxon>Archosauria</taxon>
        <taxon>Dinosauria</taxon>
        <taxon>Saurischia</taxon>
        <taxon>Theropoda</taxon>
        <taxon>Coelurosauria</taxon>
        <taxon>Aves</taxon>
        <taxon>Neognathae</taxon>
        <taxon>Galloanserae</taxon>
        <taxon>Galliformes</taxon>
        <taxon>Odontophoridae</taxon>
        <taxon>Callipepla</taxon>
    </lineage>
</organism>
<dbReference type="GO" id="GO:0000712">
    <property type="term" value="P:resolution of meiotic recombination intermediates"/>
    <property type="evidence" value="ECO:0007669"/>
    <property type="project" value="TreeGrafter"/>
</dbReference>
<evidence type="ECO:0000313" key="4">
    <source>
        <dbReference type="Proteomes" id="UP000198323"/>
    </source>
</evidence>
<feature type="compositionally biased region" description="Pro residues" evidence="1">
    <location>
        <begin position="306"/>
        <end position="315"/>
    </location>
</feature>
<feature type="compositionally biased region" description="Low complexity" evidence="1">
    <location>
        <begin position="136"/>
        <end position="155"/>
    </location>
</feature>
<dbReference type="InterPro" id="IPR011015">
    <property type="entry name" value="LEM/LEM-like_dom_sf"/>
</dbReference>
<dbReference type="GO" id="GO:0004520">
    <property type="term" value="F:DNA endonuclease activity"/>
    <property type="evidence" value="ECO:0007669"/>
    <property type="project" value="TreeGrafter"/>
</dbReference>
<name>A0A226MGZ8_CALSU</name>
<dbReference type="GO" id="GO:0000724">
    <property type="term" value="P:double-strand break repair via homologous recombination"/>
    <property type="evidence" value="ECO:0007669"/>
    <property type="project" value="TreeGrafter"/>
</dbReference>
<dbReference type="SUPFAM" id="SSF63451">
    <property type="entry name" value="LEM domain"/>
    <property type="match status" value="1"/>
</dbReference>
<feature type="compositionally biased region" description="Low complexity" evidence="1">
    <location>
        <begin position="199"/>
        <end position="227"/>
    </location>
</feature>
<dbReference type="AlphaFoldDB" id="A0A226MGZ8"/>
<feature type="region of interest" description="Disordered" evidence="1">
    <location>
        <begin position="1"/>
        <end position="39"/>
    </location>
</feature>
<dbReference type="SMART" id="SM00540">
    <property type="entry name" value="LEM"/>
    <property type="match status" value="1"/>
</dbReference>
<feature type="region of interest" description="Disordered" evidence="1">
    <location>
        <begin position="54"/>
        <end position="78"/>
    </location>
</feature>